<sequence length="169" mass="19027">MKLYEKLLNAKRNIGKVKKTMKNGHFKNTYADINALLEVVEPVLLENGLLLLQPIINNKVITQIIDVETGEKIESIIELDGSLNPQQRGSQITYYRRYSLQSALSLEVTDDDGNTASQNITKVKPALNDKGFSQALERIINGEVEIVNKLKETFTLTAQQEVELNEVLK</sequence>
<gene>
    <name evidence="1" type="ORF">UFOVP603_55</name>
</gene>
<evidence type="ECO:0000313" key="1">
    <source>
        <dbReference type="EMBL" id="CAB4153258.1"/>
    </source>
</evidence>
<dbReference type="EMBL" id="LR796578">
    <property type="protein sequence ID" value="CAB4153258.1"/>
    <property type="molecule type" value="Genomic_DNA"/>
</dbReference>
<reference evidence="1" key="1">
    <citation type="submission" date="2020-04" db="EMBL/GenBank/DDBJ databases">
        <authorList>
            <person name="Chiriac C."/>
            <person name="Salcher M."/>
            <person name="Ghai R."/>
            <person name="Kavagutti S V."/>
        </authorList>
    </citation>
    <scope>NUCLEOTIDE SEQUENCE</scope>
</reference>
<name>A0A6J5N3G8_9CAUD</name>
<dbReference type="Pfam" id="PF04404">
    <property type="entry name" value="ERF"/>
    <property type="match status" value="1"/>
</dbReference>
<dbReference type="InterPro" id="IPR007499">
    <property type="entry name" value="ERF_bacteria_virus"/>
</dbReference>
<protein>
    <submittedName>
        <fullName evidence="1">Essential recombination function protein</fullName>
    </submittedName>
</protein>
<organism evidence="1">
    <name type="scientific">uncultured Caudovirales phage</name>
    <dbReference type="NCBI Taxonomy" id="2100421"/>
    <lineage>
        <taxon>Viruses</taxon>
        <taxon>Duplodnaviria</taxon>
        <taxon>Heunggongvirae</taxon>
        <taxon>Uroviricota</taxon>
        <taxon>Caudoviricetes</taxon>
        <taxon>Peduoviridae</taxon>
        <taxon>Maltschvirus</taxon>
        <taxon>Maltschvirus maltsch</taxon>
    </lineage>
</organism>
<accession>A0A6J5N3G8</accession>
<proteinExistence type="predicted"/>